<evidence type="ECO:0000256" key="4">
    <source>
        <dbReference type="ARBA" id="ARBA00022692"/>
    </source>
</evidence>
<organism evidence="14 15">
    <name type="scientific">Rubinisphaera brasiliensis (strain ATCC 49424 / DSM 5305 / JCM 21570 / IAM 15109 / NBRC 103401 / IFAM 1448)</name>
    <name type="common">Planctomyces brasiliensis</name>
    <dbReference type="NCBI Taxonomy" id="756272"/>
    <lineage>
        <taxon>Bacteria</taxon>
        <taxon>Pseudomonadati</taxon>
        <taxon>Planctomycetota</taxon>
        <taxon>Planctomycetia</taxon>
        <taxon>Planctomycetales</taxon>
        <taxon>Planctomycetaceae</taxon>
        <taxon>Rubinisphaera</taxon>
    </lineage>
</organism>
<feature type="transmembrane region" description="Helical" evidence="12">
    <location>
        <begin position="51"/>
        <end position="70"/>
    </location>
</feature>
<keyword evidence="6" id="KW-0851">Voltage-gated channel</keyword>
<reference evidence="15" key="1">
    <citation type="submission" date="2011-02" db="EMBL/GenBank/DDBJ databases">
        <title>The complete genome of Planctomyces brasiliensis DSM 5305.</title>
        <authorList>
            <person name="Lucas S."/>
            <person name="Copeland A."/>
            <person name="Lapidus A."/>
            <person name="Bruce D."/>
            <person name="Goodwin L."/>
            <person name="Pitluck S."/>
            <person name="Kyrpides N."/>
            <person name="Mavromatis K."/>
            <person name="Pagani I."/>
            <person name="Ivanova N."/>
            <person name="Ovchinnikova G."/>
            <person name="Lu M."/>
            <person name="Detter J.C."/>
            <person name="Han C."/>
            <person name="Land M."/>
            <person name="Hauser L."/>
            <person name="Markowitz V."/>
            <person name="Cheng J.-F."/>
            <person name="Hugenholtz P."/>
            <person name="Woyke T."/>
            <person name="Wu D."/>
            <person name="Tindall B."/>
            <person name="Pomrenke H.G."/>
            <person name="Brambilla E."/>
            <person name="Klenk H.-P."/>
            <person name="Eisen J.A."/>
        </authorList>
    </citation>
    <scope>NUCLEOTIDE SEQUENCE [LARGE SCALE GENOMIC DNA]</scope>
    <source>
        <strain evidence="15">ATCC 49424 / DSM 5305 / JCM 21570 / NBRC 103401 / IFAM 1448</strain>
    </source>
</reference>
<dbReference type="PANTHER" id="PTHR11537:SF254">
    <property type="entry name" value="POTASSIUM VOLTAGE-GATED CHANNEL PROTEIN SHAB"/>
    <property type="match status" value="1"/>
</dbReference>
<evidence type="ECO:0000256" key="10">
    <source>
        <dbReference type="ARBA" id="ARBA00023136"/>
    </source>
</evidence>
<keyword evidence="5" id="KW-0631">Potassium channel</keyword>
<evidence type="ECO:0000259" key="13">
    <source>
        <dbReference type="Pfam" id="PF00520"/>
    </source>
</evidence>
<evidence type="ECO:0000256" key="11">
    <source>
        <dbReference type="ARBA" id="ARBA00023303"/>
    </source>
</evidence>
<evidence type="ECO:0000256" key="3">
    <source>
        <dbReference type="ARBA" id="ARBA00022538"/>
    </source>
</evidence>
<dbReference type="PANTHER" id="PTHR11537">
    <property type="entry name" value="VOLTAGE-GATED POTASSIUM CHANNEL"/>
    <property type="match status" value="1"/>
</dbReference>
<keyword evidence="10 12" id="KW-0472">Membrane</keyword>
<name>F0SQM2_RUBBR</name>
<evidence type="ECO:0000313" key="15">
    <source>
        <dbReference type="Proteomes" id="UP000006860"/>
    </source>
</evidence>
<comment type="subcellular location">
    <subcellularLocation>
        <location evidence="1">Membrane</location>
        <topology evidence="1">Multi-pass membrane protein</topology>
    </subcellularLocation>
</comment>
<evidence type="ECO:0000256" key="8">
    <source>
        <dbReference type="ARBA" id="ARBA00022989"/>
    </source>
</evidence>
<dbReference type="GO" id="GO:0008076">
    <property type="term" value="C:voltage-gated potassium channel complex"/>
    <property type="evidence" value="ECO:0007669"/>
    <property type="project" value="InterPro"/>
</dbReference>
<proteinExistence type="predicted"/>
<keyword evidence="9" id="KW-0406">Ion transport</keyword>
<dbReference type="RefSeq" id="WP_013627781.1">
    <property type="nucleotide sequence ID" value="NC_015174.1"/>
</dbReference>
<dbReference type="SUPFAM" id="SSF81324">
    <property type="entry name" value="Voltage-gated potassium channels"/>
    <property type="match status" value="1"/>
</dbReference>
<feature type="transmembrane region" description="Helical" evidence="12">
    <location>
        <begin position="21"/>
        <end position="39"/>
    </location>
</feature>
<evidence type="ECO:0000256" key="5">
    <source>
        <dbReference type="ARBA" id="ARBA00022826"/>
    </source>
</evidence>
<dbReference type="GO" id="GO:0005249">
    <property type="term" value="F:voltage-gated potassium channel activity"/>
    <property type="evidence" value="ECO:0007669"/>
    <property type="project" value="InterPro"/>
</dbReference>
<dbReference type="Gene3D" id="1.10.287.70">
    <property type="match status" value="1"/>
</dbReference>
<evidence type="ECO:0000313" key="14">
    <source>
        <dbReference type="EMBL" id="ADY59052.1"/>
    </source>
</evidence>
<gene>
    <name evidence="14" type="ordered locus">Plabr_1440</name>
</gene>
<evidence type="ECO:0000256" key="6">
    <source>
        <dbReference type="ARBA" id="ARBA00022882"/>
    </source>
</evidence>
<dbReference type="AlphaFoldDB" id="F0SQM2"/>
<feature type="transmembrane region" description="Helical" evidence="12">
    <location>
        <begin position="204"/>
        <end position="229"/>
    </location>
</feature>
<dbReference type="InterPro" id="IPR005821">
    <property type="entry name" value="Ion_trans_dom"/>
</dbReference>
<feature type="transmembrane region" description="Helical" evidence="12">
    <location>
        <begin position="176"/>
        <end position="198"/>
    </location>
</feature>
<dbReference type="eggNOG" id="COG0569">
    <property type="taxonomic scope" value="Bacteria"/>
</dbReference>
<dbReference type="Pfam" id="PF00520">
    <property type="entry name" value="Ion_trans"/>
    <property type="match status" value="1"/>
</dbReference>
<dbReference type="HOGENOM" id="CLU_011722_1_1_0"/>
<keyword evidence="7" id="KW-0630">Potassium</keyword>
<dbReference type="EMBL" id="CP002546">
    <property type="protein sequence ID" value="ADY59052.1"/>
    <property type="molecule type" value="Genomic_DNA"/>
</dbReference>
<dbReference type="InterPro" id="IPR027359">
    <property type="entry name" value="Volt_channel_dom_sf"/>
</dbReference>
<evidence type="ECO:0000256" key="1">
    <source>
        <dbReference type="ARBA" id="ARBA00004141"/>
    </source>
</evidence>
<evidence type="ECO:0000256" key="12">
    <source>
        <dbReference type="SAM" id="Phobius"/>
    </source>
</evidence>
<dbReference type="Gene3D" id="1.20.120.350">
    <property type="entry name" value="Voltage-gated potassium channels. Chain C"/>
    <property type="match status" value="1"/>
</dbReference>
<dbReference type="InterPro" id="IPR028325">
    <property type="entry name" value="VG_K_chnl"/>
</dbReference>
<sequence>MAKLTFLKRVVERPETPEGKVFALTIQSLIALSLVTFSIETLPDLSPETRRLLAVIEAVTVGIFTAEYLLRLVVAENKLSFVTSFFGIVDLLAILPFYISTGLDLRSVRAFRLLRLFRIFKLARYSAAVQRFHRALLIAREEVVLFFCVTIVLLFLAAVGIYHFENEAQPETFQSIFHSLWWAVATLTTVGYGDIYPITVGGRIFTFFILLIGLGIVAVPAGLVSAALTRAREIEDLEKLASRTTELP</sequence>
<dbReference type="KEGG" id="pbs:Plabr_1440"/>
<keyword evidence="11" id="KW-0407">Ion channel</keyword>
<feature type="transmembrane region" description="Helical" evidence="12">
    <location>
        <begin position="143"/>
        <end position="164"/>
    </location>
</feature>
<evidence type="ECO:0000256" key="7">
    <source>
        <dbReference type="ARBA" id="ARBA00022958"/>
    </source>
</evidence>
<evidence type="ECO:0000256" key="2">
    <source>
        <dbReference type="ARBA" id="ARBA00022448"/>
    </source>
</evidence>
<protein>
    <submittedName>
        <fullName evidence="14">Ion transport protein</fullName>
    </submittedName>
</protein>
<accession>F0SQM2</accession>
<keyword evidence="8 12" id="KW-1133">Transmembrane helix</keyword>
<keyword evidence="4 12" id="KW-0812">Transmembrane</keyword>
<dbReference type="STRING" id="756272.Plabr_1440"/>
<feature type="transmembrane region" description="Helical" evidence="12">
    <location>
        <begin position="79"/>
        <end position="99"/>
    </location>
</feature>
<keyword evidence="15" id="KW-1185">Reference proteome</keyword>
<evidence type="ECO:0000256" key="9">
    <source>
        <dbReference type="ARBA" id="ARBA00023065"/>
    </source>
</evidence>
<dbReference type="GO" id="GO:0001508">
    <property type="term" value="P:action potential"/>
    <property type="evidence" value="ECO:0007669"/>
    <property type="project" value="TreeGrafter"/>
</dbReference>
<keyword evidence="3" id="KW-0633">Potassium transport</keyword>
<dbReference type="Proteomes" id="UP000006860">
    <property type="component" value="Chromosome"/>
</dbReference>
<keyword evidence="2" id="KW-0813">Transport</keyword>
<dbReference type="PRINTS" id="PR00169">
    <property type="entry name" value="KCHANNEL"/>
</dbReference>
<feature type="domain" description="Ion transport" evidence="13">
    <location>
        <begin position="20"/>
        <end position="233"/>
    </location>
</feature>